<organism evidence="7">
    <name type="scientific">Heligmosomoides polygyrus</name>
    <name type="common">Parasitic roundworm</name>
    <dbReference type="NCBI Taxonomy" id="6339"/>
    <lineage>
        <taxon>Eukaryota</taxon>
        <taxon>Metazoa</taxon>
        <taxon>Ecdysozoa</taxon>
        <taxon>Nematoda</taxon>
        <taxon>Chromadorea</taxon>
        <taxon>Rhabditida</taxon>
        <taxon>Rhabditina</taxon>
        <taxon>Rhabditomorpha</taxon>
        <taxon>Strongyloidea</taxon>
        <taxon>Heligmosomidae</taxon>
        <taxon>Heligmosomoides</taxon>
    </lineage>
</organism>
<comment type="subcellular location">
    <subcellularLocation>
        <location evidence="1">Membrane</location>
        <topology evidence="1">Multi-pass membrane protein</topology>
    </subcellularLocation>
</comment>
<feature type="transmembrane region" description="Helical" evidence="5">
    <location>
        <begin position="498"/>
        <end position="519"/>
    </location>
</feature>
<dbReference type="Gene3D" id="4.10.1240.10">
    <property type="entry name" value="GPCR, family 2, extracellular hormone receptor domain"/>
    <property type="match status" value="1"/>
</dbReference>
<keyword evidence="3 5" id="KW-1133">Transmembrane helix</keyword>
<feature type="transmembrane region" description="Helical" evidence="5">
    <location>
        <begin position="663"/>
        <end position="681"/>
    </location>
</feature>
<dbReference type="Pfam" id="PF02793">
    <property type="entry name" value="HRM"/>
    <property type="match status" value="1"/>
</dbReference>
<reference evidence="7" key="1">
    <citation type="submission" date="2018-11" db="EMBL/GenBank/DDBJ databases">
        <authorList>
            <consortium name="Pathogen Informatics"/>
        </authorList>
    </citation>
    <scope>NUCLEOTIDE SEQUENCE [LARGE SCALE GENOMIC DNA]</scope>
</reference>
<name>A0A3P7ZCU1_HELPZ</name>
<feature type="transmembrane region" description="Helical" evidence="5">
    <location>
        <begin position="531"/>
        <end position="553"/>
    </location>
</feature>
<dbReference type="SMART" id="SM00008">
    <property type="entry name" value="HormR"/>
    <property type="match status" value="1"/>
</dbReference>
<evidence type="ECO:0000256" key="1">
    <source>
        <dbReference type="ARBA" id="ARBA00004141"/>
    </source>
</evidence>
<evidence type="ECO:0000259" key="6">
    <source>
        <dbReference type="PROSITE" id="PS50227"/>
    </source>
</evidence>
<sequence>MPIHDHCPSQIEFGVQWPTTAKESVARQSCPGTQTGLATRTCSAEGRWFEVNSFNCTRPEYSIMVSKYDVLNSVELLMMLHNATRGSDAIEGRNLDIARTALHRILDIELGLDQLKQNHLKDLWFTESLVVAAGKVAAYESSEDYLATIRKLTHYGSAVFSIHKQLSYLQPFQFSSEHIVFSVDELDFSNDLPKYNNFVDHRPDGFPMVSIHVRNATRPDKYEKCARFPTSSEGNQAGPKVQLQTSRLDVAYAVDVVLACESKGELEREVQAWCDRLFGLKLNVKKTEYLTTDVNESCSIKINGTELARTSVFKYLGSAVASDDGLMVEVNSSAFYTILPHPRCAHCETPLVAVFANSTEPIRVVFELDERTGWRYPECVHLDDKYSTWSTQHAHLVGLNLTHAVCEFSSNGILTLLAKADSGAFVRISHSASLAAPVMAAVALLLCLVAALLTIVRKTSTARFIRLGFILTFVLNAANLYFLNRAALNQAYCPVRNAVLSFCSCAPFAWLLLSSLHLYRMLSERPVQHSSASLCLLLGVVLPGVLSVATFALTSYCSIDPQLWLFWMILLPITLLLLLSFYASATSLLVSMNKQFDVVVVKLHLRRAICQHFLLGLLTTMHTTVAVLAPLFDISNPLKLWESGLVFAIGVGKYIYFAFQEFICNITLVVAALFILIWSAYPAGKDSPNTTTTMWLDASQKSNNMAESMAVGCESPLLPEDSTAEQWMPEAIPSDPFLTSTPVRDLIDMRDRENPVVNAILSPADKILSDGLGHVYGNMGTLTRFRTEEDDADDAYYTYTSKRYKQSTFSGRN</sequence>
<accession>A0A3P7ZCU1</accession>
<dbReference type="GO" id="GO:0016020">
    <property type="term" value="C:membrane"/>
    <property type="evidence" value="ECO:0007669"/>
    <property type="project" value="UniProtKB-SubCell"/>
</dbReference>
<dbReference type="AlphaFoldDB" id="A0A3P7ZCU1"/>
<feature type="transmembrane region" description="Helical" evidence="5">
    <location>
        <begin position="565"/>
        <end position="592"/>
    </location>
</feature>
<evidence type="ECO:0000256" key="4">
    <source>
        <dbReference type="ARBA" id="ARBA00023136"/>
    </source>
</evidence>
<dbReference type="Pfam" id="PF00002">
    <property type="entry name" value="7tm_2"/>
    <property type="match status" value="1"/>
</dbReference>
<dbReference type="PROSITE" id="PS50227">
    <property type="entry name" value="G_PROTEIN_RECEP_F2_3"/>
    <property type="match status" value="1"/>
</dbReference>
<dbReference type="PRINTS" id="PR00249">
    <property type="entry name" value="GPCRSECRETIN"/>
</dbReference>
<dbReference type="OrthoDB" id="26203at2759"/>
<dbReference type="EMBL" id="UZAH01028373">
    <property type="protein sequence ID" value="VDO99716.1"/>
    <property type="molecule type" value="Genomic_DNA"/>
</dbReference>
<keyword evidence="4 5" id="KW-0472">Membrane</keyword>
<evidence type="ECO:0000256" key="2">
    <source>
        <dbReference type="ARBA" id="ARBA00022692"/>
    </source>
</evidence>
<evidence type="ECO:0000256" key="3">
    <source>
        <dbReference type="ARBA" id="ARBA00022989"/>
    </source>
</evidence>
<evidence type="ECO:0000256" key="5">
    <source>
        <dbReference type="SAM" id="Phobius"/>
    </source>
</evidence>
<proteinExistence type="predicted"/>
<protein>
    <recommendedName>
        <fullName evidence="6">G-protein coupled receptors family 2 profile 1 domain-containing protein</fullName>
    </recommendedName>
</protein>
<dbReference type="Gene3D" id="1.20.1070.10">
    <property type="entry name" value="Rhodopsin 7-helix transmembrane proteins"/>
    <property type="match status" value="1"/>
</dbReference>
<evidence type="ECO:0000313" key="7">
    <source>
        <dbReference type="EMBL" id="VDO99716.1"/>
    </source>
</evidence>
<feature type="transmembrane region" description="Helical" evidence="5">
    <location>
        <begin position="434"/>
        <end position="456"/>
    </location>
</feature>
<dbReference type="InterPro" id="IPR036445">
    <property type="entry name" value="GPCR_2_extracell_dom_sf"/>
</dbReference>
<feature type="transmembrane region" description="Helical" evidence="5">
    <location>
        <begin position="613"/>
        <end position="632"/>
    </location>
</feature>
<feature type="domain" description="G-protein coupled receptors family 2 profile 1" evidence="6">
    <location>
        <begin position="7"/>
        <end position="60"/>
    </location>
</feature>
<dbReference type="InterPro" id="IPR000832">
    <property type="entry name" value="GPCR_2_secretin-like"/>
</dbReference>
<dbReference type="SUPFAM" id="SSF111418">
    <property type="entry name" value="Hormone receptor domain"/>
    <property type="match status" value="1"/>
</dbReference>
<dbReference type="InterPro" id="IPR001879">
    <property type="entry name" value="GPCR_2_extracellular_dom"/>
</dbReference>
<dbReference type="GO" id="GO:0004930">
    <property type="term" value="F:G protein-coupled receptor activity"/>
    <property type="evidence" value="ECO:0007669"/>
    <property type="project" value="InterPro"/>
</dbReference>
<feature type="transmembrane region" description="Helical" evidence="5">
    <location>
        <begin position="463"/>
        <end position="483"/>
    </location>
</feature>
<keyword evidence="2 5" id="KW-0812">Transmembrane</keyword>
<gene>
    <name evidence="7" type="ORF">HPBE_LOCUS14470</name>
</gene>